<dbReference type="InterPro" id="IPR011711">
    <property type="entry name" value="GntR_C"/>
</dbReference>
<evidence type="ECO:0000313" key="6">
    <source>
        <dbReference type="Proteomes" id="UP001501444"/>
    </source>
</evidence>
<evidence type="ECO:0000256" key="3">
    <source>
        <dbReference type="ARBA" id="ARBA00023163"/>
    </source>
</evidence>
<dbReference type="Gene3D" id="1.20.120.530">
    <property type="entry name" value="GntR ligand-binding domain-like"/>
    <property type="match status" value="1"/>
</dbReference>
<dbReference type="InterPro" id="IPR036388">
    <property type="entry name" value="WH-like_DNA-bd_sf"/>
</dbReference>
<dbReference type="InterPro" id="IPR008920">
    <property type="entry name" value="TF_FadR/GntR_C"/>
</dbReference>
<dbReference type="SUPFAM" id="SSF48008">
    <property type="entry name" value="GntR ligand-binding domain-like"/>
    <property type="match status" value="1"/>
</dbReference>
<keyword evidence="2" id="KW-0238">DNA-binding</keyword>
<comment type="caution">
    <text evidence="5">The sequence shown here is derived from an EMBL/GenBank/DDBJ whole genome shotgun (WGS) entry which is preliminary data.</text>
</comment>
<accession>A0ABP5V8E8</accession>
<evidence type="ECO:0000259" key="4">
    <source>
        <dbReference type="PROSITE" id="PS50949"/>
    </source>
</evidence>
<evidence type="ECO:0000313" key="5">
    <source>
        <dbReference type="EMBL" id="GAA2394116.1"/>
    </source>
</evidence>
<evidence type="ECO:0000256" key="1">
    <source>
        <dbReference type="ARBA" id="ARBA00023015"/>
    </source>
</evidence>
<protein>
    <submittedName>
        <fullName evidence="5">GntR family transcriptional regulator</fullName>
    </submittedName>
</protein>
<dbReference type="SMART" id="SM00345">
    <property type="entry name" value="HTH_GNTR"/>
    <property type="match status" value="1"/>
</dbReference>
<dbReference type="Gene3D" id="1.10.10.10">
    <property type="entry name" value="Winged helix-like DNA-binding domain superfamily/Winged helix DNA-binding domain"/>
    <property type="match status" value="1"/>
</dbReference>
<name>A0ABP5V8E8_9ACTN</name>
<feature type="domain" description="HTH gntR-type" evidence="4">
    <location>
        <begin position="6"/>
        <end position="73"/>
    </location>
</feature>
<dbReference type="EMBL" id="BAAARV010000137">
    <property type="protein sequence ID" value="GAA2394116.1"/>
    <property type="molecule type" value="Genomic_DNA"/>
</dbReference>
<dbReference type="PROSITE" id="PS50949">
    <property type="entry name" value="HTH_GNTR"/>
    <property type="match status" value="1"/>
</dbReference>
<dbReference type="RefSeq" id="WP_344620560.1">
    <property type="nucleotide sequence ID" value="NZ_BAAARV010000137.1"/>
</dbReference>
<dbReference type="Proteomes" id="UP001501444">
    <property type="component" value="Unassembled WGS sequence"/>
</dbReference>
<organism evidence="5 6">
    <name type="scientific">Dactylosporangium salmoneum</name>
    <dbReference type="NCBI Taxonomy" id="53361"/>
    <lineage>
        <taxon>Bacteria</taxon>
        <taxon>Bacillati</taxon>
        <taxon>Actinomycetota</taxon>
        <taxon>Actinomycetes</taxon>
        <taxon>Micromonosporales</taxon>
        <taxon>Micromonosporaceae</taxon>
        <taxon>Dactylosporangium</taxon>
    </lineage>
</organism>
<reference evidence="6" key="1">
    <citation type="journal article" date="2019" name="Int. J. Syst. Evol. Microbiol.">
        <title>The Global Catalogue of Microorganisms (GCM) 10K type strain sequencing project: providing services to taxonomists for standard genome sequencing and annotation.</title>
        <authorList>
            <consortium name="The Broad Institute Genomics Platform"/>
            <consortium name="The Broad Institute Genome Sequencing Center for Infectious Disease"/>
            <person name="Wu L."/>
            <person name="Ma J."/>
        </authorList>
    </citation>
    <scope>NUCLEOTIDE SEQUENCE [LARGE SCALE GENOMIC DNA]</scope>
    <source>
        <strain evidence="6">JCM 3272</strain>
    </source>
</reference>
<dbReference type="PANTHER" id="PTHR43537:SF45">
    <property type="entry name" value="GNTR FAMILY REGULATORY PROTEIN"/>
    <property type="match status" value="1"/>
</dbReference>
<gene>
    <name evidence="5" type="ORF">GCM10010170_107750</name>
</gene>
<dbReference type="InterPro" id="IPR000524">
    <property type="entry name" value="Tscrpt_reg_HTH_GntR"/>
</dbReference>
<dbReference type="SUPFAM" id="SSF46785">
    <property type="entry name" value="Winged helix' DNA-binding domain"/>
    <property type="match status" value="1"/>
</dbReference>
<proteinExistence type="predicted"/>
<evidence type="ECO:0000256" key="2">
    <source>
        <dbReference type="ARBA" id="ARBA00023125"/>
    </source>
</evidence>
<dbReference type="Pfam" id="PF07729">
    <property type="entry name" value="FCD"/>
    <property type="match status" value="1"/>
</dbReference>
<sequence length="237" mass="25830">MKLERANTSEAVAAYVLRRLFDGDLRSGQRLDLDAIAEELGVSRVPVREGLIQLERDGLVERAHYRRAFVAEFDDATVREAFELYGMLSALTNRRVARRGDPAVLEALGKLDEALAGCESPDEYEALAREFRRVVNVAGAGNHLRALLRTFSGLVPAAARFSIDEALAEERAALHAEYVALRAGDPGAAGAAALAHLRLTADNAIRALRRRGVFPAPDTVDDPEWTDIARIVEGSEA</sequence>
<dbReference type="InterPro" id="IPR036390">
    <property type="entry name" value="WH_DNA-bd_sf"/>
</dbReference>
<dbReference type="PANTHER" id="PTHR43537">
    <property type="entry name" value="TRANSCRIPTIONAL REGULATOR, GNTR FAMILY"/>
    <property type="match status" value="1"/>
</dbReference>
<keyword evidence="1" id="KW-0805">Transcription regulation</keyword>
<keyword evidence="6" id="KW-1185">Reference proteome</keyword>
<dbReference type="Pfam" id="PF00392">
    <property type="entry name" value="GntR"/>
    <property type="match status" value="1"/>
</dbReference>
<dbReference type="CDD" id="cd07377">
    <property type="entry name" value="WHTH_GntR"/>
    <property type="match status" value="1"/>
</dbReference>
<keyword evidence="3" id="KW-0804">Transcription</keyword>